<name>A0A5B0PNF5_PUCGR</name>
<organism evidence="1 2">
    <name type="scientific">Puccinia graminis f. sp. tritici</name>
    <dbReference type="NCBI Taxonomy" id="56615"/>
    <lineage>
        <taxon>Eukaryota</taxon>
        <taxon>Fungi</taxon>
        <taxon>Dikarya</taxon>
        <taxon>Basidiomycota</taxon>
        <taxon>Pucciniomycotina</taxon>
        <taxon>Pucciniomycetes</taxon>
        <taxon>Pucciniales</taxon>
        <taxon>Pucciniaceae</taxon>
        <taxon>Puccinia</taxon>
    </lineage>
</organism>
<proteinExistence type="predicted"/>
<sequence length="244" mass="28291">MSKRELMRKQSTARKPRKLLNQAFQGHTTLYTHFWEEKIMIVVERPRDAVDAGTTLQASTCRPRDPRVTGSHRLALRERLSPTSSLWRSLWSEESSKGKPSCERYPEVQTCPAVYSRATNFYSSQELHLALGRAGPEEQGSSKSISIDPYWANLQIKYLWEDFNSITEDRITLKKVIANRKKKEKITTKDSYGYYGTSYVDSKPVLCEHVENLELIHKSLEEHIENELEKWANENDFPDPKIVI</sequence>
<accession>A0A5B0PNF5</accession>
<reference evidence="1 2" key="1">
    <citation type="submission" date="2019-05" db="EMBL/GenBank/DDBJ databases">
        <title>Emergence of the Ug99 lineage of the wheat stem rust pathogen through somatic hybridization.</title>
        <authorList>
            <person name="Li F."/>
            <person name="Upadhyaya N.M."/>
            <person name="Sperschneider J."/>
            <person name="Matny O."/>
            <person name="Nguyen-Phuc H."/>
            <person name="Mago R."/>
            <person name="Raley C."/>
            <person name="Miller M.E."/>
            <person name="Silverstein K.A.T."/>
            <person name="Henningsen E."/>
            <person name="Hirsch C.D."/>
            <person name="Visser B."/>
            <person name="Pretorius Z.A."/>
            <person name="Steffenson B.J."/>
            <person name="Schwessinger B."/>
            <person name="Dodds P.N."/>
            <person name="Figueroa M."/>
        </authorList>
    </citation>
    <scope>NUCLEOTIDE SEQUENCE [LARGE SCALE GENOMIC DNA]</scope>
    <source>
        <strain evidence="1 2">Ug99</strain>
    </source>
</reference>
<dbReference type="AlphaFoldDB" id="A0A5B0PNF5"/>
<dbReference type="Proteomes" id="UP000325313">
    <property type="component" value="Unassembled WGS sequence"/>
</dbReference>
<comment type="caution">
    <text evidence="1">The sequence shown here is derived from an EMBL/GenBank/DDBJ whole genome shotgun (WGS) entry which is preliminary data.</text>
</comment>
<gene>
    <name evidence="1" type="ORF">PGTUg99_034590</name>
</gene>
<protein>
    <submittedName>
        <fullName evidence="1">Uncharacterized protein</fullName>
    </submittedName>
</protein>
<dbReference type="EMBL" id="VDEP01000337">
    <property type="protein sequence ID" value="KAA1102731.1"/>
    <property type="molecule type" value="Genomic_DNA"/>
</dbReference>
<evidence type="ECO:0000313" key="2">
    <source>
        <dbReference type="Proteomes" id="UP000325313"/>
    </source>
</evidence>
<evidence type="ECO:0000313" key="1">
    <source>
        <dbReference type="EMBL" id="KAA1102731.1"/>
    </source>
</evidence>